<keyword evidence="3" id="KW-1185">Reference proteome</keyword>
<accession>A0A176VLA3</accession>
<evidence type="ECO:0000313" key="2">
    <source>
        <dbReference type="EMBL" id="OAE21748.1"/>
    </source>
</evidence>
<comment type="caution">
    <text evidence="2">The sequence shown here is derived from an EMBL/GenBank/DDBJ whole genome shotgun (WGS) entry which is preliminary data.</text>
</comment>
<proteinExistence type="predicted"/>
<dbReference type="Proteomes" id="UP000077202">
    <property type="component" value="Unassembled WGS sequence"/>
</dbReference>
<reference evidence="2" key="1">
    <citation type="submission" date="2016-03" db="EMBL/GenBank/DDBJ databases">
        <title>Mechanisms controlling the formation of the plant cell surface in tip-growing cells are functionally conserved among land plants.</title>
        <authorList>
            <person name="Honkanen S."/>
            <person name="Jones V.A."/>
            <person name="Morieri G."/>
            <person name="Champion C."/>
            <person name="Hetherington A.J."/>
            <person name="Kelly S."/>
            <person name="Saint-Marcoux D."/>
            <person name="Proust H."/>
            <person name="Prescott H."/>
            <person name="Dolan L."/>
        </authorList>
    </citation>
    <scope>NUCLEOTIDE SEQUENCE [LARGE SCALE GENOMIC DNA]</scope>
    <source>
        <tissue evidence="2">Whole gametophyte</tissue>
    </source>
</reference>
<name>A0A176VLA3_MARPO</name>
<sequence>MDWPQLPSFHEIVKRFSLFSTSLSCNPEVGSGGSLDCRCQGCMEWHAFVEGNSPLSKEVQYEVFTKEHVQGLANYLLLQAAEYNVLVLEVLEVGAGSGRLSHHLNRYLDQISLSSKVSFSDPFAIVASDSGERGLNGPNVNLEDALVSVTERSPHIVLVSWMDDGICGDPWLTWGYRPPGDISSSDSSLEPGSPGTSDLEFRSKEHPSTCSNYGPGIATVVVESEITSVEIEGSKFHTRSECPLDTKHEEIPLQARRPFEMDGWVIDPRICVSERTENLDFVVITSFASSS</sequence>
<dbReference type="EMBL" id="LVLJ01003345">
    <property type="protein sequence ID" value="OAE21748.1"/>
    <property type="molecule type" value="Genomic_DNA"/>
</dbReference>
<feature type="region of interest" description="Disordered" evidence="1">
    <location>
        <begin position="182"/>
        <end position="208"/>
    </location>
</feature>
<evidence type="ECO:0000313" key="3">
    <source>
        <dbReference type="Proteomes" id="UP000077202"/>
    </source>
</evidence>
<evidence type="ECO:0000256" key="1">
    <source>
        <dbReference type="SAM" id="MobiDB-lite"/>
    </source>
</evidence>
<dbReference type="AlphaFoldDB" id="A0A176VLA3"/>
<gene>
    <name evidence="2" type="ORF">AXG93_1160s1040</name>
</gene>
<feature type="compositionally biased region" description="Low complexity" evidence="1">
    <location>
        <begin position="182"/>
        <end position="195"/>
    </location>
</feature>
<organism evidence="2 3">
    <name type="scientific">Marchantia polymorpha subsp. ruderalis</name>
    <dbReference type="NCBI Taxonomy" id="1480154"/>
    <lineage>
        <taxon>Eukaryota</taxon>
        <taxon>Viridiplantae</taxon>
        <taxon>Streptophyta</taxon>
        <taxon>Embryophyta</taxon>
        <taxon>Marchantiophyta</taxon>
        <taxon>Marchantiopsida</taxon>
        <taxon>Marchantiidae</taxon>
        <taxon>Marchantiales</taxon>
        <taxon>Marchantiaceae</taxon>
        <taxon>Marchantia</taxon>
    </lineage>
</organism>
<protein>
    <submittedName>
        <fullName evidence="2">Uncharacterized protein</fullName>
    </submittedName>
</protein>